<feature type="region of interest" description="Disordered" evidence="1">
    <location>
        <begin position="1"/>
        <end position="23"/>
    </location>
</feature>
<protein>
    <submittedName>
        <fullName evidence="2">Uncharacterized protein</fullName>
    </submittedName>
</protein>
<feature type="compositionally biased region" description="Polar residues" evidence="1">
    <location>
        <begin position="704"/>
        <end position="720"/>
    </location>
</feature>
<feature type="compositionally biased region" description="Low complexity" evidence="1">
    <location>
        <begin position="672"/>
        <end position="685"/>
    </location>
</feature>
<feature type="region of interest" description="Disordered" evidence="1">
    <location>
        <begin position="1262"/>
        <end position="1300"/>
    </location>
</feature>
<feature type="region of interest" description="Disordered" evidence="1">
    <location>
        <begin position="215"/>
        <end position="245"/>
    </location>
</feature>
<accession>A0A8J1YB76</accession>
<feature type="compositionally biased region" description="Basic and acidic residues" evidence="1">
    <location>
        <begin position="1119"/>
        <end position="1154"/>
    </location>
</feature>
<organism evidence="2 3">
    <name type="scientific">Owenia fusiformis</name>
    <name type="common">Polychaete worm</name>
    <dbReference type="NCBI Taxonomy" id="6347"/>
    <lineage>
        <taxon>Eukaryota</taxon>
        <taxon>Metazoa</taxon>
        <taxon>Spiralia</taxon>
        <taxon>Lophotrochozoa</taxon>
        <taxon>Annelida</taxon>
        <taxon>Polychaeta</taxon>
        <taxon>Sedentaria</taxon>
        <taxon>Canalipalpata</taxon>
        <taxon>Sabellida</taxon>
        <taxon>Oweniida</taxon>
        <taxon>Oweniidae</taxon>
        <taxon>Owenia</taxon>
    </lineage>
</organism>
<proteinExistence type="predicted"/>
<feature type="region of interest" description="Disordered" evidence="1">
    <location>
        <begin position="1119"/>
        <end position="1185"/>
    </location>
</feature>
<name>A0A8J1YB76_OWEFU</name>
<feature type="region of interest" description="Disordered" evidence="1">
    <location>
        <begin position="623"/>
        <end position="720"/>
    </location>
</feature>
<dbReference type="Proteomes" id="UP000749559">
    <property type="component" value="Unassembled WGS sequence"/>
</dbReference>
<dbReference type="EMBL" id="CAIIXF020000001">
    <property type="protein sequence ID" value="CAH1772493.1"/>
    <property type="molecule type" value="Genomic_DNA"/>
</dbReference>
<evidence type="ECO:0000256" key="1">
    <source>
        <dbReference type="SAM" id="MobiDB-lite"/>
    </source>
</evidence>
<feature type="region of interest" description="Disordered" evidence="1">
    <location>
        <begin position="426"/>
        <end position="466"/>
    </location>
</feature>
<feature type="compositionally biased region" description="Low complexity" evidence="1">
    <location>
        <begin position="875"/>
        <end position="891"/>
    </location>
</feature>
<gene>
    <name evidence="2" type="ORF">OFUS_LOCUS255</name>
</gene>
<keyword evidence="3" id="KW-1185">Reference proteome</keyword>
<feature type="compositionally biased region" description="Polar residues" evidence="1">
    <location>
        <begin position="226"/>
        <end position="245"/>
    </location>
</feature>
<sequence>MGQARSHMTKNNREHLKARHKRSVDNLHTQPVTTSVDFGSQTDLYINPEIRGSPRSADSTPDIVGHTSATQLKQRLLKEIYKTPWTLEGRRKLLKHIIAVYHPEWQLRHSRYRKTRKMTNRRLLKYDTFDKLSRSQSYEHLFDEQLENYDKDNYSSNNLFRSKSSENLPEDVIIVTERPQHLVGPPKPKRLAQKDRHWLDCVDEYSKTYGGAKVKTSPLNSSSSSKVITTRHITSDNPSPGKTSLKQGLIKVTPVNKLQPTRPLTKPNKTEKVTSYLTLSPQQPKRLAVNPVLPARSGKNQRITSRIYTSNMSTNPNSEQVQNDDSSTPYATIDHSMFKQQGQGSSVQHVGNDNNIDNKVIYSTVNKSGELRDKVEIEEKTVTEVADQTLFAMDKKAFALMQEAHDIADGKKKFFFDQVDKVENGSSTQNEMDMVVTDSQGHTKRLRYSDNKAPADNNESHSNSYHSVTKVTQNHVDLDAKNEVDLTPPTPPSPGSGKMSPKVSFSPSIEIIPRMGEEEAFAKSLEQQISQQRGSIEDLATAMDDQDITIEEEEEVTQHKATIEQPESVTNWSIYPHNGSISTPSVSLKSFGSQESLNSTNAIDGSDSIRDDSSSSQKYNYMEVKGSSSNVREVSRSPEPKLPPLPRVEDSKSPEPGVSPLPQSPHVHSPQRIASPSSAPIRSSPQHVEPTGQSLTVPRRDLSPVNTSWVEPSPHVSTGASTLTASTVTYNQHDSCNDNVNVHISQLSPSTANQALEATYSEVKHAKKVPIKVEVTKNKFNRSTINASVSPYNLNDVVQPKSTSVSTVRHEPVFSKPYIQNNKVDVEIKHVGSPQKVKTETVSMAVSDELELKFKKRRGADREHFNKPIETVEISSPPVQSTSTSSLSSTSGAHDKTYVTETLNKTYVAEPCVTYEFRPSVHTQTHHDDQDINVNTQHQHINSSNTEERNLHRSEIQFQPNKASIASQSRTIESIKSQKEPYRRPGEVIIETHCTSGNVKAVNESGDKLTRINPTFAVGDDEPYGIHVTDVKTERTVKEPRPPTDSPKLDQLKELHKQITLLSGGAAHAQVSSQTDPSHEARIDIQPRPLLDGHPRQHNPLVEQLEEIMAEIELKRKQRELTEQSRKRPDMAERFHIENQLKKDYGGTDSEPKKSQKLVVLRSSEDSTSDLVPAQPEGEISHDSFAEEETNVTYQSVTQQDVGQKSGKTKDMMKVTEVKVEKVYKTVEILPTGEQLDAIEGRKSTISQEMLEYVNQKQAEAAAQRRSQTSSYSESSEFNKYNGADDTTRGRTDSNHNHQEIDEDLLREILRLHKEKSSRFKPREYDEDEQSIYLSDEEPDEVEIEGVIYKRMHPDLRMLTAEELEAYVRQYMYEHTKSTSL</sequence>
<evidence type="ECO:0000313" key="3">
    <source>
        <dbReference type="Proteomes" id="UP000749559"/>
    </source>
</evidence>
<feature type="region of interest" description="Disordered" evidence="1">
    <location>
        <begin position="873"/>
        <end position="892"/>
    </location>
</feature>
<feature type="compositionally biased region" description="Basic and acidic residues" evidence="1">
    <location>
        <begin position="1286"/>
        <end position="1300"/>
    </location>
</feature>
<feature type="compositionally biased region" description="Low complexity" evidence="1">
    <location>
        <begin position="1264"/>
        <end position="1276"/>
    </location>
</feature>
<reference evidence="2" key="1">
    <citation type="submission" date="2022-03" db="EMBL/GenBank/DDBJ databases">
        <authorList>
            <person name="Martin C."/>
        </authorList>
    </citation>
    <scope>NUCLEOTIDE SEQUENCE</scope>
</reference>
<comment type="caution">
    <text evidence="2">The sequence shown here is derived from an EMBL/GenBank/DDBJ whole genome shotgun (WGS) entry which is preliminary data.</text>
</comment>
<feature type="region of interest" description="Disordered" evidence="1">
    <location>
        <begin position="482"/>
        <end position="503"/>
    </location>
</feature>
<evidence type="ECO:0000313" key="2">
    <source>
        <dbReference type="EMBL" id="CAH1772493.1"/>
    </source>
</evidence>